<keyword evidence="4" id="KW-1185">Reference proteome</keyword>
<proteinExistence type="predicted"/>
<feature type="chain" id="PRO_5022176069" description="SLA1 homology domain-containing protein" evidence="2">
    <location>
        <begin position="22"/>
        <end position="310"/>
    </location>
</feature>
<evidence type="ECO:0000313" key="4">
    <source>
        <dbReference type="Proteomes" id="UP000317178"/>
    </source>
</evidence>
<organism evidence="3 4">
    <name type="scientific">Polystyrenella longa</name>
    <dbReference type="NCBI Taxonomy" id="2528007"/>
    <lineage>
        <taxon>Bacteria</taxon>
        <taxon>Pseudomonadati</taxon>
        <taxon>Planctomycetota</taxon>
        <taxon>Planctomycetia</taxon>
        <taxon>Planctomycetales</taxon>
        <taxon>Planctomycetaceae</taxon>
        <taxon>Polystyrenella</taxon>
    </lineage>
</organism>
<feature type="region of interest" description="Disordered" evidence="1">
    <location>
        <begin position="40"/>
        <end position="68"/>
    </location>
</feature>
<name>A0A518CUF8_9PLAN</name>
<reference evidence="3 4" key="1">
    <citation type="submission" date="2019-02" db="EMBL/GenBank/DDBJ databases">
        <title>Deep-cultivation of Planctomycetes and their phenomic and genomic characterization uncovers novel biology.</title>
        <authorList>
            <person name="Wiegand S."/>
            <person name="Jogler M."/>
            <person name="Boedeker C."/>
            <person name="Pinto D."/>
            <person name="Vollmers J."/>
            <person name="Rivas-Marin E."/>
            <person name="Kohn T."/>
            <person name="Peeters S.H."/>
            <person name="Heuer A."/>
            <person name="Rast P."/>
            <person name="Oberbeckmann S."/>
            <person name="Bunk B."/>
            <person name="Jeske O."/>
            <person name="Meyerdierks A."/>
            <person name="Storesund J.E."/>
            <person name="Kallscheuer N."/>
            <person name="Luecker S."/>
            <person name="Lage O.M."/>
            <person name="Pohl T."/>
            <person name="Merkel B.J."/>
            <person name="Hornburger P."/>
            <person name="Mueller R.-W."/>
            <person name="Bruemmer F."/>
            <person name="Labrenz M."/>
            <person name="Spormann A.M."/>
            <person name="Op den Camp H."/>
            <person name="Overmann J."/>
            <person name="Amann R."/>
            <person name="Jetten M.S.M."/>
            <person name="Mascher T."/>
            <person name="Medema M.H."/>
            <person name="Devos D.P."/>
            <person name="Kaster A.-K."/>
            <person name="Ovreas L."/>
            <person name="Rohde M."/>
            <person name="Galperin M.Y."/>
            <person name="Jogler C."/>
        </authorList>
    </citation>
    <scope>NUCLEOTIDE SEQUENCE [LARGE SCALE GENOMIC DNA]</scope>
    <source>
        <strain evidence="3 4">Pla110</strain>
    </source>
</reference>
<dbReference type="OrthoDB" id="583764at2"/>
<evidence type="ECO:0000256" key="2">
    <source>
        <dbReference type="SAM" id="SignalP"/>
    </source>
</evidence>
<sequence precursor="true">MKTLLFNIAVIPGLLCGSLFAQNSPSPPASNEVETITKDQFGGEIRTRPGGYTYTPESKYLTPPPSPYGTPPYGNPGIILSPLSPIVPMSPLQPLLQQERLPQSLQGAWYETSANNTYIAYVFRGTDYDTYEIDPITSQLVIAQNGQPVRLMRDQLVYTNNRLTLSPGNNTQGPFVVTDAPAPLPQGIILAPLRGTESHYLTRKPQPLPGQNGQGGRLWNGPPGRGRVMGRNVKMVTFTVGPSTAIFYESAQGLWIESNPQGQTIYQELNRDKWSVFLQDRKSGSVVQLDLNRKVIGLNGQDTFNIDEAY</sequence>
<evidence type="ECO:0000256" key="1">
    <source>
        <dbReference type="SAM" id="MobiDB-lite"/>
    </source>
</evidence>
<protein>
    <recommendedName>
        <fullName evidence="5">SLA1 homology domain-containing protein</fullName>
    </recommendedName>
</protein>
<dbReference type="KEGG" id="plon:Pla110_45870"/>
<evidence type="ECO:0008006" key="5">
    <source>
        <dbReference type="Google" id="ProtNLM"/>
    </source>
</evidence>
<dbReference type="Proteomes" id="UP000317178">
    <property type="component" value="Chromosome"/>
</dbReference>
<evidence type="ECO:0000313" key="3">
    <source>
        <dbReference type="EMBL" id="QDU82824.1"/>
    </source>
</evidence>
<feature type="signal peptide" evidence="2">
    <location>
        <begin position="1"/>
        <end position="21"/>
    </location>
</feature>
<keyword evidence="2" id="KW-0732">Signal</keyword>
<gene>
    <name evidence="3" type="ORF">Pla110_45870</name>
</gene>
<dbReference type="EMBL" id="CP036281">
    <property type="protein sequence ID" value="QDU82824.1"/>
    <property type="molecule type" value="Genomic_DNA"/>
</dbReference>
<accession>A0A518CUF8</accession>
<dbReference type="AlphaFoldDB" id="A0A518CUF8"/>
<dbReference type="RefSeq" id="WP_144999324.1">
    <property type="nucleotide sequence ID" value="NZ_CP036281.1"/>
</dbReference>